<dbReference type="RefSeq" id="XP_068368426.1">
    <property type="nucleotide sequence ID" value="XM_068497663.1"/>
</dbReference>
<dbReference type="OrthoDB" id="432528at2759"/>
<sequence>MGNGGSAASAKSVANPHLTLVSNYRSGHFESLKSATHRTLYIRSAFYGIWSLNIPNCLNPPSRSGQFCVYDKENQNAYIGYGIDRNGNALNDVWRLDVENNTWHQLRLSGDYIEPRSGARAFLYKDLIYVFGGFRDPNYFSNLHTIDIYTGKVTILQFDGIEPSPRSTPIMSIQNDKIYVWGGYYTGNFPTELNIFDIKYDSNNNSNNVHGTWRQVKQDITGRTAANCVLYKGMVYSYGGSRSPELLCIDLEKELCFSIKTKGAEPPPDILNAQMVLVENFAFFIGGRKEVEYTFIYVCDLERKWWFVFHVKPDGLTVTTSDGYVNEYGLFMVPCLHSFALFYRENKKELVMTLGAPLIDPPPISIFSIGIALGVLHLRDDMFDMLQLSI</sequence>
<comment type="caution">
    <text evidence="1">The sequence shown here is derived from an EMBL/GenBank/DDBJ whole genome shotgun (WGS) entry which is preliminary data.</text>
</comment>
<proteinExistence type="predicted"/>
<dbReference type="GeneID" id="94832367"/>
<dbReference type="Gene3D" id="2.120.10.80">
    <property type="entry name" value="Kelch-type beta propeller"/>
    <property type="match status" value="1"/>
</dbReference>
<evidence type="ECO:0000313" key="2">
    <source>
        <dbReference type="Proteomes" id="UP000179807"/>
    </source>
</evidence>
<dbReference type="InterPro" id="IPR015915">
    <property type="entry name" value="Kelch-typ_b-propeller"/>
</dbReference>
<dbReference type="VEuPathDB" id="TrichDB:TRFO_14191"/>
<dbReference type="Pfam" id="PF24681">
    <property type="entry name" value="Kelch_KLHDC2_KLHL20_DRC7"/>
    <property type="match status" value="1"/>
</dbReference>
<keyword evidence="2" id="KW-1185">Reference proteome</keyword>
<reference evidence="1" key="1">
    <citation type="submission" date="2016-10" db="EMBL/GenBank/DDBJ databases">
        <authorList>
            <person name="Benchimol M."/>
            <person name="Almeida L.G."/>
            <person name="Vasconcelos A.T."/>
            <person name="Perreira-Neves A."/>
            <person name="Rosa I.A."/>
            <person name="Tasca T."/>
            <person name="Bogo M.R."/>
            <person name="de Souza W."/>
        </authorList>
    </citation>
    <scope>NUCLEOTIDE SEQUENCE [LARGE SCALE GENOMIC DNA]</scope>
    <source>
        <strain evidence="1">K</strain>
    </source>
</reference>
<dbReference type="AlphaFoldDB" id="A0A1J4KVX8"/>
<dbReference type="EMBL" id="MLAK01000239">
    <property type="protein sequence ID" value="OHT15290.1"/>
    <property type="molecule type" value="Genomic_DNA"/>
</dbReference>
<dbReference type="InterPro" id="IPR052588">
    <property type="entry name" value="Kelch_domain_protein"/>
</dbReference>
<organism evidence="1 2">
    <name type="scientific">Tritrichomonas foetus</name>
    <dbReference type="NCBI Taxonomy" id="1144522"/>
    <lineage>
        <taxon>Eukaryota</taxon>
        <taxon>Metamonada</taxon>
        <taxon>Parabasalia</taxon>
        <taxon>Tritrichomonadida</taxon>
        <taxon>Tritrichomonadidae</taxon>
        <taxon>Tritrichomonas</taxon>
    </lineage>
</organism>
<gene>
    <name evidence="1" type="ORF">TRFO_14191</name>
</gene>
<name>A0A1J4KVX8_9EUKA</name>
<dbReference type="SUPFAM" id="SSF117281">
    <property type="entry name" value="Kelch motif"/>
    <property type="match status" value="1"/>
</dbReference>
<accession>A0A1J4KVX8</accession>
<dbReference type="PANTHER" id="PTHR46063:SF1">
    <property type="entry name" value="KELCH DOMAIN-CONTAINING PROTEIN 4"/>
    <property type="match status" value="1"/>
</dbReference>
<dbReference type="PANTHER" id="PTHR46063">
    <property type="entry name" value="KELCH DOMAIN-CONTAINING PROTEIN"/>
    <property type="match status" value="1"/>
</dbReference>
<protein>
    <submittedName>
        <fullName evidence="1">Kelch motif family protein</fullName>
    </submittedName>
</protein>
<evidence type="ECO:0000313" key="1">
    <source>
        <dbReference type="EMBL" id="OHT15290.1"/>
    </source>
</evidence>
<dbReference type="Proteomes" id="UP000179807">
    <property type="component" value="Unassembled WGS sequence"/>
</dbReference>